<evidence type="ECO:0000256" key="5">
    <source>
        <dbReference type="PIRNR" id="PIRNR036947"/>
    </source>
</evidence>
<dbReference type="FunFam" id="3.30.505.10:FF:000050">
    <property type="entry name" value="Transcription elongation factor spt6"/>
    <property type="match status" value="1"/>
</dbReference>
<dbReference type="InterPro" id="IPR037027">
    <property type="entry name" value="YqgF/RNaseH-like_dom_sf"/>
</dbReference>
<dbReference type="InterPro" id="IPR035018">
    <property type="entry name" value="Spt6_SH2_C"/>
</dbReference>
<dbReference type="Proteomes" id="UP001374535">
    <property type="component" value="Chromosome 8"/>
</dbReference>
<dbReference type="SUPFAM" id="SSF50249">
    <property type="entry name" value="Nucleic acid-binding proteins"/>
    <property type="match status" value="1"/>
</dbReference>
<dbReference type="GO" id="GO:0034728">
    <property type="term" value="P:nucleosome organization"/>
    <property type="evidence" value="ECO:0007669"/>
    <property type="project" value="TreeGrafter"/>
</dbReference>
<dbReference type="Gene3D" id="1.10.150.850">
    <property type="entry name" value="Spt6, helix-hairpin-helix domain"/>
    <property type="match status" value="1"/>
</dbReference>
<name>A0AAQ3N095_VIGMU</name>
<dbReference type="Gene3D" id="1.10.3500.10">
    <property type="entry name" value="Tex N-terminal region-like"/>
    <property type="match status" value="1"/>
</dbReference>
<dbReference type="GO" id="GO:0003676">
    <property type="term" value="F:nucleic acid binding"/>
    <property type="evidence" value="ECO:0007669"/>
    <property type="project" value="InterPro"/>
</dbReference>
<feature type="compositionally biased region" description="Acidic residues" evidence="6">
    <location>
        <begin position="26"/>
        <end position="41"/>
    </location>
</feature>
<evidence type="ECO:0000256" key="6">
    <source>
        <dbReference type="SAM" id="MobiDB-lite"/>
    </source>
</evidence>
<dbReference type="Gene3D" id="3.30.505.10">
    <property type="entry name" value="SH2 domain"/>
    <property type="match status" value="2"/>
</dbReference>
<dbReference type="SUPFAM" id="SSF53098">
    <property type="entry name" value="Ribonuclease H-like"/>
    <property type="match status" value="1"/>
</dbReference>
<dbReference type="GO" id="GO:0031491">
    <property type="term" value="F:nucleosome binding"/>
    <property type="evidence" value="ECO:0007669"/>
    <property type="project" value="TreeGrafter"/>
</dbReference>
<feature type="domain" description="S1 motif" evidence="7">
    <location>
        <begin position="1054"/>
        <end position="1124"/>
    </location>
</feature>
<dbReference type="CDD" id="cd09918">
    <property type="entry name" value="SH2_Nterm_SPT6_like"/>
    <property type="match status" value="1"/>
</dbReference>
<evidence type="ECO:0000313" key="8">
    <source>
        <dbReference type="EMBL" id="WVZ00479.1"/>
    </source>
</evidence>
<evidence type="ECO:0000313" key="9">
    <source>
        <dbReference type="Proteomes" id="UP001374535"/>
    </source>
</evidence>
<dbReference type="InterPro" id="IPR028083">
    <property type="entry name" value="Spt6_acidic_N_dom"/>
</dbReference>
<keyword evidence="4 5" id="KW-0539">Nucleus</keyword>
<dbReference type="GO" id="GO:0140673">
    <property type="term" value="P:transcription elongation-coupled chromatin remodeling"/>
    <property type="evidence" value="ECO:0007669"/>
    <property type="project" value="InterPro"/>
</dbReference>
<dbReference type="InterPro" id="IPR042066">
    <property type="entry name" value="Spt6_death-like"/>
</dbReference>
<feature type="compositionally biased region" description="Acidic residues" evidence="6">
    <location>
        <begin position="50"/>
        <end position="60"/>
    </location>
</feature>
<dbReference type="InterPro" id="IPR041692">
    <property type="entry name" value="HHH_9"/>
</dbReference>
<evidence type="ECO:0000256" key="3">
    <source>
        <dbReference type="ARBA" id="ARBA00023163"/>
    </source>
</evidence>
<feature type="region of interest" description="Disordered" evidence="6">
    <location>
        <begin position="1"/>
        <end position="75"/>
    </location>
</feature>
<feature type="region of interest" description="Disordered" evidence="6">
    <location>
        <begin position="1376"/>
        <end position="1462"/>
    </location>
</feature>
<dbReference type="InterPro" id="IPR032706">
    <property type="entry name" value="Spt6_HHH"/>
</dbReference>
<feature type="compositionally biased region" description="Basic residues" evidence="6">
    <location>
        <begin position="65"/>
        <end position="74"/>
    </location>
</feature>
<dbReference type="CDD" id="cd09928">
    <property type="entry name" value="SH2_Cterm_SPT6_like"/>
    <property type="match status" value="1"/>
</dbReference>
<sequence length="1630" mass="185172">MERGRRENHRHQEQEKIRRKGKSSEPDPDYEEEDAEEDLDAFDTNVFIVDDPEYEEDGEEESRKQAQKKKKRKSLGTIVLDDEDLELIRENRRINQEASRDGKLKRLRKAGVDSALMEYTSNDEGSLFDNISEDDMADFIVDEEVVILKKPDFLREQKLKGIKYSPSLSKGAKRSFGKEGRLEKHIENDQVQSVDPNEYKSFIPADTYVPGEDHDIDIPERMQIVQDTVGSPIDGMSLEEESSWILGQLASNINPLFSEANSCRLVDTAKRGDIINFLELHHKMKYDIPFIAMYRKEQCLSLLEDPKLNDESENISLKMHKVISNLLFVAHRKKMLWIIQELDKKWWLLQKRKNLLMEYYNKHFEEKLQLSFLVEESSFHAQMFDSITNMLKNAETETEIDDIDRRFNLYFPPVEEPFDCGFRRPMTKSYYSNCYKAGLGSLSSKFGDPEKFSSSVTLSQVGTNKEEDSEESPEQIASMYKCETFQTSEAVLNGARHMAAVMLSSEIPFRKYIRSIFMDKALVSTNPTLEGNIAIDSFHEFSGVKWLRDKPLPKFEDSQWLLIKKAEEEKLLQVKIHLPDHTMNELTMTCNDAYLKDSEGVSTRLWNEQRKLILKDVISNFLLPSMEKEARVLLNAKAKNHVLMKYAVQLWNRVSVAPYLKDVSDTVQQKGVMACCWGNGKPGTTFVMLDSGGELVDVMHARSLALRSQQIIDQQSRKNDQQCILRFLTTYQPEVIVIGASNASCLKLREDINEIISMISEHNFRNSNKGMNVLPTVVLGETGLPHLYEDSEISTRQLPRQDGIVRRAVALGRYLLNPLAMVATLCGEENEIVYWKVTPLEKFLTSDEKLKMIEWVMTDVTNQVGIDINLAVRHDWLLASLQFVSGLGPKKANILCKQLLGGADVRNRRDFAKFGLNTNKIFCNAVGFLCVSCDVADNTLDRTRIHPESYNLSEELARAVYRKLVQENPEADVSEASAIECIQNDPNLLKEFDLNEYADRLEIENGENRRVTLFDIKMELLHGFKDPRRPYTEPTEDEEFCMITGETGDVLVEGKRVEATVRKVLPQQAFCVLHSGMDAVLFKDDFSDGTENISLSEKLREGLVLACKIKLVNKSRCQVNLTCKVSELKNDGDQSFHNMDPYYHEGKTISMNQLEGTEEVELGNKHFLPRMISHPNFQNINADQAKQFLADHEVGEYIFHPSSRGLYYLTLSLKICNSVYVHKDIVEGGKGSKLKTLAELGETLKIGEETFENINQVIELYVNPLVVHLKAMLNFRKFKNGTKAEVDERLKHEKEEYPNRIVYGFGVSYEHPGTFILSYIRSTNPHHEFVAIHPKGFKFRKQIFENIELLVAYFQNHINDNVELAKSSIKVGSVSDSLSGGWRNSVGQHSESKGITYNDHRGGRGPQRGRGRGDRGRGFGPRSGSRDDSADDSFGGNSWEVRGSGEGNGGRQGEEEEEAEEAKVIQMMVVLNLVRMKEEREEEEEGEDEGEEGGEAKVVMTKDVVVGVEITMGVGTVKMVTTVMLTRVVIGDKVLIREEDGEEVKAIMTKDVVIGEKVLIKEEDGEEAKVMAKDVVVGVGIAPMKRGTKARKIGDKVMVDPEVRTQDGGRMQVLPVVVVEVDGVKVGKKY</sequence>
<dbReference type="InterPro" id="IPR012340">
    <property type="entry name" value="NA-bd_OB-fold"/>
</dbReference>
<dbReference type="GO" id="GO:0008023">
    <property type="term" value="C:transcription elongation factor complex"/>
    <property type="evidence" value="ECO:0007669"/>
    <property type="project" value="TreeGrafter"/>
</dbReference>
<dbReference type="Gene3D" id="1.10.10.650">
    <property type="entry name" value="RuvA domain 2-like"/>
    <property type="match status" value="1"/>
</dbReference>
<dbReference type="Gene3D" id="1.10.10.2740">
    <property type="entry name" value="Spt6, Death-like domain"/>
    <property type="match status" value="1"/>
</dbReference>
<dbReference type="Pfam" id="PF17674">
    <property type="entry name" value="HHH_9"/>
    <property type="match status" value="1"/>
</dbReference>
<dbReference type="Pfam" id="PF14639">
    <property type="entry name" value="YqgF"/>
    <property type="match status" value="1"/>
</dbReference>
<dbReference type="Gene3D" id="3.30.420.140">
    <property type="entry name" value="YqgF/RNase H-like domain"/>
    <property type="match status" value="1"/>
</dbReference>
<dbReference type="EMBL" id="CP144693">
    <property type="protein sequence ID" value="WVZ00479.1"/>
    <property type="molecule type" value="Genomic_DNA"/>
</dbReference>
<evidence type="ECO:0000256" key="4">
    <source>
        <dbReference type="ARBA" id="ARBA00023242"/>
    </source>
</evidence>
<dbReference type="Pfam" id="PF14633">
    <property type="entry name" value="SH2_2"/>
    <property type="match status" value="1"/>
</dbReference>
<dbReference type="InterPro" id="IPR023323">
    <property type="entry name" value="Tex-like_dom_sf"/>
</dbReference>
<organism evidence="8 9">
    <name type="scientific">Vigna mungo</name>
    <name type="common">Black gram</name>
    <name type="synonym">Phaseolus mungo</name>
    <dbReference type="NCBI Taxonomy" id="3915"/>
    <lineage>
        <taxon>Eukaryota</taxon>
        <taxon>Viridiplantae</taxon>
        <taxon>Streptophyta</taxon>
        <taxon>Embryophyta</taxon>
        <taxon>Tracheophyta</taxon>
        <taxon>Spermatophyta</taxon>
        <taxon>Magnoliopsida</taxon>
        <taxon>eudicotyledons</taxon>
        <taxon>Gunneridae</taxon>
        <taxon>Pentapetalae</taxon>
        <taxon>rosids</taxon>
        <taxon>fabids</taxon>
        <taxon>Fabales</taxon>
        <taxon>Fabaceae</taxon>
        <taxon>Papilionoideae</taxon>
        <taxon>50 kb inversion clade</taxon>
        <taxon>NPAAA clade</taxon>
        <taxon>indigoferoid/millettioid clade</taxon>
        <taxon>Phaseoleae</taxon>
        <taxon>Vigna</taxon>
    </lineage>
</organism>
<dbReference type="InterPro" id="IPR035420">
    <property type="entry name" value="Spt6_SH2"/>
</dbReference>
<keyword evidence="3 5" id="KW-0804">Transcription</keyword>
<dbReference type="SUPFAM" id="SSF55550">
    <property type="entry name" value="SH2 domain"/>
    <property type="match status" value="1"/>
</dbReference>
<comment type="function">
    <text evidence="5">Transcription elongation factor that enhances transcription elongation by RNA polymerase II (RNAPII).</text>
</comment>
<dbReference type="InterPro" id="IPR035019">
    <property type="entry name" value="Spt6_SH2_N"/>
</dbReference>
<dbReference type="SUPFAM" id="SSF47781">
    <property type="entry name" value="RuvA domain 2-like"/>
    <property type="match status" value="2"/>
</dbReference>
<dbReference type="PROSITE" id="PS50126">
    <property type="entry name" value="S1"/>
    <property type="match status" value="1"/>
</dbReference>
<evidence type="ECO:0000259" key="7">
    <source>
        <dbReference type="PROSITE" id="PS50126"/>
    </source>
</evidence>
<dbReference type="SMART" id="SM00316">
    <property type="entry name" value="S1"/>
    <property type="match status" value="1"/>
</dbReference>
<dbReference type="InterPro" id="IPR023319">
    <property type="entry name" value="Tex-like_HTH_dom_sf"/>
</dbReference>
<dbReference type="InterPro" id="IPR036860">
    <property type="entry name" value="SH2_dom_sf"/>
</dbReference>
<proteinExistence type="inferred from homology"/>
<dbReference type="GO" id="GO:0042393">
    <property type="term" value="F:histone binding"/>
    <property type="evidence" value="ECO:0007669"/>
    <property type="project" value="TreeGrafter"/>
</dbReference>
<comment type="similarity">
    <text evidence="2 5">Belongs to the SPT6 family.</text>
</comment>
<dbReference type="InterPro" id="IPR003029">
    <property type="entry name" value="S1_domain"/>
</dbReference>
<dbReference type="Pfam" id="PF14632">
    <property type="entry name" value="SPT6_acidic"/>
    <property type="match status" value="1"/>
</dbReference>
<gene>
    <name evidence="8" type="ORF">V8G54_026548</name>
</gene>
<dbReference type="Pfam" id="PF21710">
    <property type="entry name" value="Spt6_S1"/>
    <property type="match status" value="1"/>
</dbReference>
<evidence type="ECO:0000256" key="1">
    <source>
        <dbReference type="ARBA" id="ARBA00004123"/>
    </source>
</evidence>
<dbReference type="PIRSF" id="PIRSF036947">
    <property type="entry name" value="Spt6"/>
    <property type="match status" value="1"/>
</dbReference>
<reference evidence="8 9" key="1">
    <citation type="journal article" date="2023" name="Life. Sci Alliance">
        <title>Evolutionary insights into 3D genome organization and epigenetic landscape of Vigna mungo.</title>
        <authorList>
            <person name="Junaid A."/>
            <person name="Singh B."/>
            <person name="Bhatia S."/>
        </authorList>
    </citation>
    <scope>NUCLEOTIDE SEQUENCE [LARGE SCALE GENOMIC DNA]</scope>
    <source>
        <strain evidence="8">Urdbean</strain>
    </source>
</reference>
<dbReference type="PANTHER" id="PTHR10145:SF6">
    <property type="entry name" value="TRANSCRIPTION ELONGATION FACTOR SPT6"/>
    <property type="match status" value="1"/>
</dbReference>
<dbReference type="Pfam" id="PF14635">
    <property type="entry name" value="HHH_7"/>
    <property type="match status" value="1"/>
</dbReference>
<dbReference type="PANTHER" id="PTHR10145">
    <property type="entry name" value="TRANSCRIPTION ELONGATION FACTOR SPT6"/>
    <property type="match status" value="1"/>
</dbReference>
<feature type="compositionally biased region" description="Basic and acidic residues" evidence="6">
    <location>
        <begin position="1"/>
        <end position="16"/>
    </location>
</feature>
<keyword evidence="9" id="KW-1185">Reference proteome</keyword>
<feature type="compositionally biased region" description="Low complexity" evidence="6">
    <location>
        <begin position="1432"/>
        <end position="1442"/>
    </location>
</feature>
<dbReference type="InterPro" id="IPR049540">
    <property type="entry name" value="Spt6-like_S1"/>
</dbReference>
<dbReference type="InterPro" id="IPR010994">
    <property type="entry name" value="RuvA_2-like"/>
</dbReference>
<dbReference type="InterPro" id="IPR017072">
    <property type="entry name" value="TF_Spt6"/>
</dbReference>
<dbReference type="InterPro" id="IPR028231">
    <property type="entry name" value="Spt6_YqgF"/>
</dbReference>
<dbReference type="Gene3D" id="2.40.50.140">
    <property type="entry name" value="Nucleic acid-binding proteins"/>
    <property type="match status" value="1"/>
</dbReference>
<dbReference type="InterPro" id="IPR012337">
    <property type="entry name" value="RNaseH-like_sf"/>
</dbReference>
<comment type="subcellular location">
    <subcellularLocation>
        <location evidence="1 5">Nucleus</location>
    </subcellularLocation>
</comment>
<protein>
    <recommendedName>
        <fullName evidence="5">Transcription elongation factor spt6</fullName>
    </recommendedName>
</protein>
<dbReference type="SUPFAM" id="SSF158832">
    <property type="entry name" value="Tex N-terminal region-like"/>
    <property type="match status" value="1"/>
</dbReference>
<feature type="compositionally biased region" description="Polar residues" evidence="6">
    <location>
        <begin position="1385"/>
        <end position="1395"/>
    </location>
</feature>
<evidence type="ECO:0000256" key="2">
    <source>
        <dbReference type="ARBA" id="ARBA00009253"/>
    </source>
</evidence>
<accession>A0AAQ3N095</accession>